<name>A0A438HMJ8_VITVI</name>
<gene>
    <name evidence="2" type="primary">VvCHDp000001_682</name>
    <name evidence="2" type="ORF">CK203_033420</name>
</gene>
<organism evidence="2 3">
    <name type="scientific">Vitis vinifera</name>
    <name type="common">Grape</name>
    <dbReference type="NCBI Taxonomy" id="29760"/>
    <lineage>
        <taxon>Eukaryota</taxon>
        <taxon>Viridiplantae</taxon>
        <taxon>Streptophyta</taxon>
        <taxon>Embryophyta</taxon>
        <taxon>Tracheophyta</taxon>
        <taxon>Spermatophyta</taxon>
        <taxon>Magnoliopsida</taxon>
        <taxon>eudicotyledons</taxon>
        <taxon>Gunneridae</taxon>
        <taxon>Pentapetalae</taxon>
        <taxon>rosids</taxon>
        <taxon>Vitales</taxon>
        <taxon>Vitaceae</taxon>
        <taxon>Viteae</taxon>
        <taxon>Vitis</taxon>
    </lineage>
</organism>
<sequence length="235" mass="27629">MPIYQMSIFRMPKSVARRVEKIQRDFLWGGGNLGGKIHLVKWDVVCTEKRNGGLGLRRIATLNRALLGKWIWRFACERDNLWKQSDLYQIRGKRIMGGGLRRWCTDTPLSQCFNHLFVLAVHRDASIEEMWDHHSGQGDWNLIFERDFNDWELDMVGDLLRTLRGHRPSLEDDSIKWRQGRKGSFRVKEAYSLLDKSNASLFPARGIWVDRVPTKVSFFAWEATWGRCSLWISFR</sequence>
<dbReference type="Proteomes" id="UP000288805">
    <property type="component" value="Unassembled WGS sequence"/>
</dbReference>
<protein>
    <submittedName>
        <fullName evidence="2">Putative ribonuclease H protein</fullName>
    </submittedName>
</protein>
<dbReference type="PANTHER" id="PTHR33116">
    <property type="entry name" value="REVERSE TRANSCRIPTASE ZINC-BINDING DOMAIN-CONTAINING PROTEIN-RELATED-RELATED"/>
    <property type="match status" value="1"/>
</dbReference>
<evidence type="ECO:0000259" key="1">
    <source>
        <dbReference type="Pfam" id="PF13966"/>
    </source>
</evidence>
<accession>A0A438HMJ8</accession>
<dbReference type="EMBL" id="QGNW01000201">
    <property type="protein sequence ID" value="RVW85676.1"/>
    <property type="molecule type" value="Genomic_DNA"/>
</dbReference>
<dbReference type="Pfam" id="PF13966">
    <property type="entry name" value="zf-RVT"/>
    <property type="match status" value="1"/>
</dbReference>
<dbReference type="InterPro" id="IPR026960">
    <property type="entry name" value="RVT-Znf"/>
</dbReference>
<dbReference type="PANTHER" id="PTHR33116:SF75">
    <property type="entry name" value="RIBONUCLEASE H PROTEIN"/>
    <property type="match status" value="1"/>
</dbReference>
<comment type="caution">
    <text evidence="2">The sequence shown here is derived from an EMBL/GenBank/DDBJ whole genome shotgun (WGS) entry which is preliminary data.</text>
</comment>
<reference evidence="2 3" key="1">
    <citation type="journal article" date="2018" name="PLoS Genet.">
        <title>Population sequencing reveals clonal diversity and ancestral inbreeding in the grapevine cultivar Chardonnay.</title>
        <authorList>
            <person name="Roach M.J."/>
            <person name="Johnson D.L."/>
            <person name="Bohlmann J."/>
            <person name="van Vuuren H.J."/>
            <person name="Jones S.J."/>
            <person name="Pretorius I.S."/>
            <person name="Schmidt S.A."/>
            <person name="Borneman A.R."/>
        </authorList>
    </citation>
    <scope>NUCLEOTIDE SEQUENCE [LARGE SCALE GENOMIC DNA]</scope>
    <source>
        <strain evidence="3">cv. Chardonnay</strain>
        <tissue evidence="2">Leaf</tissue>
    </source>
</reference>
<evidence type="ECO:0000313" key="3">
    <source>
        <dbReference type="Proteomes" id="UP000288805"/>
    </source>
</evidence>
<dbReference type="AlphaFoldDB" id="A0A438HMJ8"/>
<proteinExistence type="predicted"/>
<feature type="domain" description="Reverse transcriptase zinc-binding" evidence="1">
    <location>
        <begin position="185"/>
        <end position="229"/>
    </location>
</feature>
<evidence type="ECO:0000313" key="2">
    <source>
        <dbReference type="EMBL" id="RVW85676.1"/>
    </source>
</evidence>